<dbReference type="EMBL" id="JBANRG010000004">
    <property type="protein sequence ID" value="KAK7467419.1"/>
    <property type="molecule type" value="Genomic_DNA"/>
</dbReference>
<name>A0ABR1K008_9AGAR</name>
<proteinExistence type="predicted"/>
<feature type="domain" description="DDE-1" evidence="2">
    <location>
        <begin position="103"/>
        <end position="304"/>
    </location>
</feature>
<feature type="compositionally biased region" description="Basic and acidic residues" evidence="1">
    <location>
        <begin position="355"/>
        <end position="366"/>
    </location>
</feature>
<keyword evidence="4" id="KW-1185">Reference proteome</keyword>
<protein>
    <recommendedName>
        <fullName evidence="2">DDE-1 domain-containing protein</fullName>
    </recommendedName>
</protein>
<feature type="compositionally biased region" description="Basic and acidic residues" evidence="1">
    <location>
        <begin position="448"/>
        <end position="459"/>
    </location>
</feature>
<feature type="compositionally biased region" description="Low complexity" evidence="1">
    <location>
        <begin position="367"/>
        <end position="377"/>
    </location>
</feature>
<evidence type="ECO:0000313" key="3">
    <source>
        <dbReference type="EMBL" id="KAK7467419.1"/>
    </source>
</evidence>
<sequence>MVAIFTEQAPELFDLDVGKKKTRLGWSLRSGTRTAQKLPENYSELLLEAFLREATVIRDYQIPASLRVNTDQTQSVLQPGTGVTWNKKGEKQVDIAGKDEKRAFTLVPSISASGEVLPMQAIFQGQTQQSCPSKGAAAYQEARALGFLLEPSCTDTYWSTLDTMKNLVNKVIAPYFEAKKAEILGLSDEDRKNQFSLWKIDCWSVHRSEEFLTWMKKTHQNIIVLFVPSSCTGIFQPLDVGIQRVLKLSIKRAAHRDVVTEVRRLLKERSDDKAVVKMDVSMPTLRDRSLGWIVQAYDDISKPELVKKAFELCRVPDTSLNLSHKSLTSPEAMKMLRELPKTNPKLFAQLTRDGVEPHTYHDDSTKASKQGKSASKYGKGKGGKADAKKGKKNGRNGKAAQKMPDDEAKNEQEDGEPPFAPDYEDDGDIPLDILVEHLTTDNDPEGLAVREDGSVMREPEEPEEDEEVPAGTVTGENDGGRYFDCGSGKRRVKRPAVWYGKDWEFNTAPEADDDMDDKTYSK</sequence>
<gene>
    <name evidence="3" type="ORF">VKT23_004473</name>
</gene>
<comment type="caution">
    <text evidence="3">The sequence shown here is derived from an EMBL/GenBank/DDBJ whole genome shotgun (WGS) entry which is preliminary data.</text>
</comment>
<feature type="region of interest" description="Disordered" evidence="1">
    <location>
        <begin position="355"/>
        <end position="486"/>
    </location>
</feature>
<dbReference type="Pfam" id="PF03184">
    <property type="entry name" value="DDE_1"/>
    <property type="match status" value="1"/>
</dbReference>
<dbReference type="InterPro" id="IPR004875">
    <property type="entry name" value="DDE_SF_endonuclease_dom"/>
</dbReference>
<evidence type="ECO:0000256" key="1">
    <source>
        <dbReference type="SAM" id="MobiDB-lite"/>
    </source>
</evidence>
<dbReference type="Proteomes" id="UP001498398">
    <property type="component" value="Unassembled WGS sequence"/>
</dbReference>
<feature type="compositionally biased region" description="Basic and acidic residues" evidence="1">
    <location>
        <begin position="403"/>
        <end position="412"/>
    </location>
</feature>
<organism evidence="3 4">
    <name type="scientific">Marasmiellus scandens</name>
    <dbReference type="NCBI Taxonomy" id="2682957"/>
    <lineage>
        <taxon>Eukaryota</taxon>
        <taxon>Fungi</taxon>
        <taxon>Dikarya</taxon>
        <taxon>Basidiomycota</taxon>
        <taxon>Agaricomycotina</taxon>
        <taxon>Agaricomycetes</taxon>
        <taxon>Agaricomycetidae</taxon>
        <taxon>Agaricales</taxon>
        <taxon>Marasmiineae</taxon>
        <taxon>Omphalotaceae</taxon>
        <taxon>Marasmiellus</taxon>
    </lineage>
</organism>
<evidence type="ECO:0000259" key="2">
    <source>
        <dbReference type="Pfam" id="PF03184"/>
    </source>
</evidence>
<evidence type="ECO:0000313" key="4">
    <source>
        <dbReference type="Proteomes" id="UP001498398"/>
    </source>
</evidence>
<accession>A0ABR1K008</accession>
<reference evidence="3 4" key="1">
    <citation type="submission" date="2024-01" db="EMBL/GenBank/DDBJ databases">
        <title>A draft genome for the cacao thread blight pathogen Marasmiellus scandens.</title>
        <authorList>
            <person name="Baruah I.K."/>
            <person name="Leung J."/>
            <person name="Bukari Y."/>
            <person name="Amoako-Attah I."/>
            <person name="Meinhardt L.W."/>
            <person name="Bailey B.A."/>
            <person name="Cohen S.P."/>
        </authorList>
    </citation>
    <scope>NUCLEOTIDE SEQUENCE [LARGE SCALE GENOMIC DNA]</scope>
    <source>
        <strain evidence="3 4">GH-19</strain>
    </source>
</reference>